<proteinExistence type="predicted"/>
<dbReference type="EMBL" id="RPFL01000050">
    <property type="protein sequence ID" value="RPD83554.1"/>
    <property type="molecule type" value="Genomic_DNA"/>
</dbReference>
<evidence type="ECO:0000313" key="1">
    <source>
        <dbReference type="EMBL" id="RPD83554.1"/>
    </source>
</evidence>
<gene>
    <name evidence="1" type="ORF">EGK74_12215</name>
</gene>
<evidence type="ECO:0000313" key="2">
    <source>
        <dbReference type="Proteomes" id="UP000272412"/>
    </source>
</evidence>
<dbReference type="Proteomes" id="UP000272412">
    <property type="component" value="Unassembled WGS sequence"/>
</dbReference>
<protein>
    <submittedName>
        <fullName evidence="1">Uncharacterized protein</fullName>
    </submittedName>
</protein>
<name>A0A3N4MIV3_9NEIS</name>
<organism evidence="1 2">
    <name type="scientific">Neisseria weixii</name>
    <dbReference type="NCBI Taxonomy" id="1853276"/>
    <lineage>
        <taxon>Bacteria</taxon>
        <taxon>Pseudomonadati</taxon>
        <taxon>Pseudomonadota</taxon>
        <taxon>Betaproteobacteria</taxon>
        <taxon>Neisseriales</taxon>
        <taxon>Neisseriaceae</taxon>
        <taxon>Neisseria</taxon>
    </lineage>
</organism>
<dbReference type="AlphaFoldDB" id="A0A3N4MIV3"/>
<comment type="caution">
    <text evidence="1">The sequence shown here is derived from an EMBL/GenBank/DDBJ whole genome shotgun (WGS) entry which is preliminary data.</text>
</comment>
<sequence>MSIKTKRVTKPINYSWRKCKGRLNVQTAFIIVVSNKNNTALPAPLCTTCIRRSLSPCLISILND</sequence>
<reference evidence="1 2" key="1">
    <citation type="submission" date="2018-11" db="EMBL/GenBank/DDBJ databases">
        <title>Neisseria weixii sp. nov. isolated from the rectal contents of plateau pika (Ochotona cruzoniae).</title>
        <authorList>
            <person name="Zhang G."/>
        </authorList>
    </citation>
    <scope>NUCLEOTIDE SEQUENCE [LARGE SCALE GENOMIC DNA]</scope>
    <source>
        <strain evidence="1 2">10009</strain>
    </source>
</reference>
<keyword evidence="2" id="KW-1185">Reference proteome</keyword>
<accession>A0A3N4MIV3</accession>